<dbReference type="RefSeq" id="WP_183470975.1">
    <property type="nucleotide sequence ID" value="NZ_JACIBX010000003.1"/>
</dbReference>
<protein>
    <recommendedName>
        <fullName evidence="1">CREG-like beta-barrel domain-containing protein</fullName>
    </recommendedName>
</protein>
<sequence length="154" mass="16941">MTDPIRPTDDGARRQARRLRDAARHGVLGVLDPVTGRPQLSRVALLPTRSADLLMLVSTLSRHWTALEADPRCALMLDETTSGDPMAAPRLSLDARALPADKAAAQQDWLAAHPGAEIYYHFADFRLLRLEVEGGFLVGGFGRAFHLTRADFEN</sequence>
<accession>A0ABR6HML5</accession>
<evidence type="ECO:0000259" key="1">
    <source>
        <dbReference type="Pfam" id="PF13883"/>
    </source>
</evidence>
<dbReference type="Pfam" id="PF13883">
    <property type="entry name" value="CREG_beta-barrel"/>
    <property type="match status" value="1"/>
</dbReference>
<dbReference type="InterPro" id="IPR055343">
    <property type="entry name" value="CREG_beta-barrel"/>
</dbReference>
<dbReference type="Gene3D" id="2.30.110.10">
    <property type="entry name" value="Electron Transport, Fmn-binding Protein, Chain A"/>
    <property type="match status" value="1"/>
</dbReference>
<dbReference type="SUPFAM" id="SSF50475">
    <property type="entry name" value="FMN-binding split barrel"/>
    <property type="match status" value="1"/>
</dbReference>
<comment type="caution">
    <text evidence="2">The sequence shown here is derived from an EMBL/GenBank/DDBJ whole genome shotgun (WGS) entry which is preliminary data.</text>
</comment>
<evidence type="ECO:0000313" key="2">
    <source>
        <dbReference type="EMBL" id="MBB3711695.1"/>
    </source>
</evidence>
<dbReference type="InterPro" id="IPR012349">
    <property type="entry name" value="Split_barrel_FMN-bd"/>
</dbReference>
<dbReference type="EMBL" id="JACIBX010000003">
    <property type="protein sequence ID" value="MBB3711695.1"/>
    <property type="molecule type" value="Genomic_DNA"/>
</dbReference>
<reference evidence="2 3" key="1">
    <citation type="submission" date="2020-08" db="EMBL/GenBank/DDBJ databases">
        <title>Genomic Encyclopedia of Type Strains, Phase III (KMG-III): the genomes of soil and plant-associated and newly described type strains.</title>
        <authorList>
            <person name="Whitman W."/>
        </authorList>
    </citation>
    <scope>NUCLEOTIDE SEQUENCE [LARGE SCALE GENOMIC DNA]</scope>
    <source>
        <strain evidence="2 3">CECT 8572</strain>
    </source>
</reference>
<gene>
    <name evidence="2" type="ORF">FHS00_001266</name>
</gene>
<dbReference type="Proteomes" id="UP000576152">
    <property type="component" value="Unassembled WGS sequence"/>
</dbReference>
<organism evidence="2 3">
    <name type="scientific">Limimaricola variabilis</name>
    <dbReference type="NCBI Taxonomy" id="1492771"/>
    <lineage>
        <taxon>Bacteria</taxon>
        <taxon>Pseudomonadati</taxon>
        <taxon>Pseudomonadota</taxon>
        <taxon>Alphaproteobacteria</taxon>
        <taxon>Rhodobacterales</taxon>
        <taxon>Paracoccaceae</taxon>
        <taxon>Limimaricola</taxon>
    </lineage>
</organism>
<name>A0ABR6HML5_9RHOB</name>
<evidence type="ECO:0000313" key="3">
    <source>
        <dbReference type="Proteomes" id="UP000576152"/>
    </source>
</evidence>
<feature type="domain" description="CREG-like beta-barrel" evidence="1">
    <location>
        <begin position="12"/>
        <end position="151"/>
    </location>
</feature>
<keyword evidence="3" id="KW-1185">Reference proteome</keyword>
<proteinExistence type="predicted"/>